<dbReference type="GO" id="GO:0016627">
    <property type="term" value="F:oxidoreductase activity, acting on the CH-CH group of donors"/>
    <property type="evidence" value="ECO:0007669"/>
    <property type="project" value="TreeGrafter"/>
</dbReference>
<dbReference type="NCBIfam" id="TIGR03668">
    <property type="entry name" value="Rv0121_F420"/>
    <property type="match status" value="1"/>
</dbReference>
<organism evidence="3 4">
    <name type="scientific">Saccharomonospora amisosensis</name>
    <dbReference type="NCBI Taxonomy" id="1128677"/>
    <lineage>
        <taxon>Bacteria</taxon>
        <taxon>Bacillati</taxon>
        <taxon>Actinomycetota</taxon>
        <taxon>Actinomycetes</taxon>
        <taxon>Pseudonocardiales</taxon>
        <taxon>Pseudonocardiaceae</taxon>
        <taxon>Saccharomonospora</taxon>
    </lineage>
</organism>
<dbReference type="AlphaFoldDB" id="A0A7X5ZQS6"/>
<dbReference type="GO" id="GO:0005829">
    <property type="term" value="C:cytosol"/>
    <property type="evidence" value="ECO:0007669"/>
    <property type="project" value="TreeGrafter"/>
</dbReference>
<dbReference type="Proteomes" id="UP000545493">
    <property type="component" value="Unassembled WGS sequence"/>
</dbReference>
<evidence type="ECO:0000256" key="1">
    <source>
        <dbReference type="ARBA" id="ARBA00023002"/>
    </source>
</evidence>
<proteinExistence type="predicted"/>
<comment type="caution">
    <text evidence="3">The sequence shown here is derived from an EMBL/GenBank/DDBJ whole genome shotgun (WGS) entry which is preliminary data.</text>
</comment>
<evidence type="ECO:0000259" key="2">
    <source>
        <dbReference type="Pfam" id="PF01243"/>
    </source>
</evidence>
<protein>
    <submittedName>
        <fullName evidence="3">PPOX class probable F420-dependent enzyme</fullName>
    </submittedName>
</protein>
<reference evidence="3 4" key="1">
    <citation type="submission" date="2020-03" db="EMBL/GenBank/DDBJ databases">
        <title>Sequencing the genomes of 1000 actinobacteria strains.</title>
        <authorList>
            <person name="Klenk H.-P."/>
        </authorList>
    </citation>
    <scope>NUCLEOTIDE SEQUENCE [LARGE SCALE GENOMIC DNA]</scope>
    <source>
        <strain evidence="3 4">DSM 45685</strain>
    </source>
</reference>
<dbReference type="PANTHER" id="PTHR35176:SF2">
    <property type="entry name" value="F420H(2)-DEPENDENT REDUCTASE RV1155"/>
    <property type="match status" value="1"/>
</dbReference>
<dbReference type="InterPro" id="IPR052019">
    <property type="entry name" value="F420H2_bilvrd_red/Heme_oxyg"/>
</dbReference>
<gene>
    <name evidence="3" type="ORF">FHU38_002431</name>
</gene>
<keyword evidence="4" id="KW-1185">Reference proteome</keyword>
<dbReference type="EMBL" id="JAAOYM010000001">
    <property type="protein sequence ID" value="NIJ12087.1"/>
    <property type="molecule type" value="Genomic_DNA"/>
</dbReference>
<dbReference type="InterPro" id="IPR019967">
    <property type="entry name" value="F420-dep_enz_PPOX_Rv0121"/>
</dbReference>
<dbReference type="Gene3D" id="2.30.110.10">
    <property type="entry name" value="Electron Transport, Fmn-binding Protein, Chain A"/>
    <property type="match status" value="1"/>
</dbReference>
<dbReference type="Pfam" id="PF01243">
    <property type="entry name" value="PNPOx_N"/>
    <property type="match status" value="1"/>
</dbReference>
<dbReference type="GO" id="GO:0070967">
    <property type="term" value="F:coenzyme F420 binding"/>
    <property type="evidence" value="ECO:0007669"/>
    <property type="project" value="TreeGrafter"/>
</dbReference>
<keyword evidence="1" id="KW-0560">Oxidoreductase</keyword>
<dbReference type="InterPro" id="IPR011576">
    <property type="entry name" value="Pyridox_Oxase_N"/>
</dbReference>
<name>A0A7X5ZQS6_9PSEU</name>
<dbReference type="PANTHER" id="PTHR35176">
    <property type="entry name" value="HEME OXYGENASE HI_0854-RELATED"/>
    <property type="match status" value="1"/>
</dbReference>
<evidence type="ECO:0000313" key="3">
    <source>
        <dbReference type="EMBL" id="NIJ12087.1"/>
    </source>
</evidence>
<accession>A0A7X5ZQS6</accession>
<feature type="domain" description="Pyridoxamine 5'-phosphate oxidase N-terminal" evidence="2">
    <location>
        <begin position="7"/>
        <end position="139"/>
    </location>
</feature>
<dbReference type="SUPFAM" id="SSF50475">
    <property type="entry name" value="FMN-binding split barrel"/>
    <property type="match status" value="1"/>
</dbReference>
<evidence type="ECO:0000313" key="4">
    <source>
        <dbReference type="Proteomes" id="UP000545493"/>
    </source>
</evidence>
<dbReference type="RefSeq" id="WP_167170335.1">
    <property type="nucleotide sequence ID" value="NZ_JAAOYM010000001.1"/>
</dbReference>
<sequence>MRLETGQARRRFAAQPVARLATADARGMPHLVPVTFAVAGDTIVFAVDAKPKASADLRRLRNIAANPNVSFLADHYDDDWSRLWWVRADGTATILRARDDPAVETETDIALLQRKYPHYQHNPPHGPVVRTTVTAWRGWAASAVPD</sequence>
<dbReference type="InterPro" id="IPR012349">
    <property type="entry name" value="Split_barrel_FMN-bd"/>
</dbReference>